<evidence type="ECO:0000313" key="1">
    <source>
        <dbReference type="EMBL" id="COW82521.1"/>
    </source>
</evidence>
<dbReference type="EMBL" id="CHKL01000461">
    <property type="protein sequence ID" value="COW82521.1"/>
    <property type="molecule type" value="Genomic_DNA"/>
</dbReference>
<organism evidence="1 2">
    <name type="scientific">Mycobacterium tuberculosis</name>
    <dbReference type="NCBI Taxonomy" id="1773"/>
    <lineage>
        <taxon>Bacteria</taxon>
        <taxon>Bacillati</taxon>
        <taxon>Actinomycetota</taxon>
        <taxon>Actinomycetes</taxon>
        <taxon>Mycobacteriales</taxon>
        <taxon>Mycobacteriaceae</taxon>
        <taxon>Mycobacterium</taxon>
        <taxon>Mycobacterium tuberculosis complex</taxon>
    </lineage>
</organism>
<gene>
    <name evidence="1" type="ORF">ERS007741_03230</name>
</gene>
<dbReference type="AlphaFoldDB" id="A0A655JF07"/>
<protein>
    <submittedName>
        <fullName evidence="1">Uncharacterized protein</fullName>
    </submittedName>
</protein>
<sequence length="49" mass="5202">MSCSVSPKRSVRLRPANVAIRCDTGTALGFPLVPDVKIIMNGSIVSTSR</sequence>
<proteinExistence type="predicted"/>
<name>A0A655JF07_MYCTX</name>
<dbReference type="Proteomes" id="UP000048600">
    <property type="component" value="Unassembled WGS sequence"/>
</dbReference>
<accession>A0A655JF07</accession>
<reference evidence="1 2" key="1">
    <citation type="submission" date="2015-03" db="EMBL/GenBank/DDBJ databases">
        <authorList>
            <consortium name="Pathogen Informatics"/>
        </authorList>
    </citation>
    <scope>NUCLEOTIDE SEQUENCE [LARGE SCALE GENOMIC DNA]</scope>
    <source>
        <strain evidence="1 2">P00601463</strain>
    </source>
</reference>
<evidence type="ECO:0000313" key="2">
    <source>
        <dbReference type="Proteomes" id="UP000048600"/>
    </source>
</evidence>